<sequence length="590" mass="64336">MESHSLQAPRPMRSNSRPLSAILGCVAFGLLLLKFTCYGHAQSPADLVVLNANVVTCDDQFRRVEAVAIRDGHFVAVGSNADVRSRMGTETTVVDAAGQTITPGLIDSHVHFVSLGESLQMLNLSQARSWEAIVRQVESAAKQTPAGDWIEGRGWHQSKWSVEPTENVDGYPVHTSMSRVTETHPVILTHASGHACFANAAAMKLAGIDRDTPDPPGGQIVRDAEGDAIGIFLENAQSHIYRAKAKADRQVPNADRQARLSEQIRLAGEACLRHGITSVHDAGCSFELAEKLRQFADAGQLQVRMLVMIRASSRELAGRLAAARIEQAGNGVLTVRSVKVSIDGALGAHGAWLLQPYDDLPGSVGFNTVAIDELERIAEMCKANHWQLCVHAIGDQANREVLDTYERVLGANAGDDHRWRVEHAQHLAVEDIPRFGKLGVIPAMQANHCTSDAPFVVQRLGERRSSEGAYVWRSLIDSGAIVANGTDAPVESIDPRVSLYASVTRQLSDGSQFFPEQCMTRQEALLSYTRWAARAGFQDQDIGSIEIGKRADFVLWDTDLLNCAAEELLTAKTLRVWLDGKERTITPLAK</sequence>
<comment type="caution">
    <text evidence="2">The sequence shown here is derived from an EMBL/GenBank/DDBJ whole genome shotgun (WGS) entry which is preliminary data.</text>
</comment>
<evidence type="ECO:0000259" key="1">
    <source>
        <dbReference type="Pfam" id="PF07969"/>
    </source>
</evidence>
<dbReference type="Gene3D" id="2.30.40.10">
    <property type="entry name" value="Urease, subunit C, domain 1"/>
    <property type="match status" value="1"/>
</dbReference>
<dbReference type="SUPFAM" id="SSF51338">
    <property type="entry name" value="Composite domain of metallo-dependent hydrolases"/>
    <property type="match status" value="1"/>
</dbReference>
<dbReference type="PANTHER" id="PTHR22642:SF2">
    <property type="entry name" value="PROTEIN LONG AFTER FAR-RED 3"/>
    <property type="match status" value="1"/>
</dbReference>
<dbReference type="CDD" id="cd01300">
    <property type="entry name" value="YtcJ_like"/>
    <property type="match status" value="1"/>
</dbReference>
<dbReference type="EMBL" id="PUIB01000024">
    <property type="protein sequence ID" value="PQO28903.1"/>
    <property type="molecule type" value="Genomic_DNA"/>
</dbReference>
<organism evidence="2 3">
    <name type="scientific">Blastopirellula marina</name>
    <dbReference type="NCBI Taxonomy" id="124"/>
    <lineage>
        <taxon>Bacteria</taxon>
        <taxon>Pseudomonadati</taxon>
        <taxon>Planctomycetota</taxon>
        <taxon>Planctomycetia</taxon>
        <taxon>Pirellulales</taxon>
        <taxon>Pirellulaceae</taxon>
        <taxon>Blastopirellula</taxon>
    </lineage>
</organism>
<evidence type="ECO:0000313" key="3">
    <source>
        <dbReference type="Proteomes" id="UP000239388"/>
    </source>
</evidence>
<dbReference type="Proteomes" id="UP000239388">
    <property type="component" value="Unassembled WGS sequence"/>
</dbReference>
<evidence type="ECO:0000313" key="2">
    <source>
        <dbReference type="EMBL" id="PQO28903.1"/>
    </source>
</evidence>
<name>A0A2S8F9R5_9BACT</name>
<dbReference type="InterPro" id="IPR032466">
    <property type="entry name" value="Metal_Hydrolase"/>
</dbReference>
<dbReference type="GO" id="GO:0016810">
    <property type="term" value="F:hydrolase activity, acting on carbon-nitrogen (but not peptide) bonds"/>
    <property type="evidence" value="ECO:0007669"/>
    <property type="project" value="InterPro"/>
</dbReference>
<dbReference type="InterPro" id="IPR011059">
    <property type="entry name" value="Metal-dep_hydrolase_composite"/>
</dbReference>
<proteinExistence type="predicted"/>
<dbReference type="InterPro" id="IPR033932">
    <property type="entry name" value="YtcJ-like"/>
</dbReference>
<feature type="domain" description="Amidohydrolase 3" evidence="1">
    <location>
        <begin position="93"/>
        <end position="581"/>
    </location>
</feature>
<dbReference type="SUPFAM" id="SSF51556">
    <property type="entry name" value="Metallo-dependent hydrolases"/>
    <property type="match status" value="1"/>
</dbReference>
<keyword evidence="2" id="KW-0378">Hydrolase</keyword>
<dbReference type="PANTHER" id="PTHR22642">
    <property type="entry name" value="IMIDAZOLONEPROPIONASE"/>
    <property type="match status" value="1"/>
</dbReference>
<accession>A0A2S8F9R5</accession>
<reference evidence="2 3" key="1">
    <citation type="submission" date="2018-02" db="EMBL/GenBank/DDBJ databases">
        <title>Comparative genomes isolates from brazilian mangrove.</title>
        <authorList>
            <person name="Araujo J.E."/>
            <person name="Taketani R.G."/>
            <person name="Silva M.C.P."/>
            <person name="Loureco M.V."/>
            <person name="Andreote F.D."/>
        </authorList>
    </citation>
    <scope>NUCLEOTIDE SEQUENCE [LARGE SCALE GENOMIC DNA]</scope>
    <source>
        <strain evidence="2 3">NAP PRIS-MGV</strain>
    </source>
</reference>
<dbReference type="AlphaFoldDB" id="A0A2S8F9R5"/>
<dbReference type="Pfam" id="PF07969">
    <property type="entry name" value="Amidohydro_3"/>
    <property type="match status" value="1"/>
</dbReference>
<protein>
    <submittedName>
        <fullName evidence="2">Amidohydrolase</fullName>
    </submittedName>
</protein>
<dbReference type="InterPro" id="IPR013108">
    <property type="entry name" value="Amidohydro_3"/>
</dbReference>
<dbReference type="Gene3D" id="3.10.310.70">
    <property type="match status" value="1"/>
</dbReference>
<gene>
    <name evidence="2" type="ORF">C5Y98_24380</name>
</gene>
<dbReference type="Gene3D" id="3.20.20.140">
    <property type="entry name" value="Metal-dependent hydrolases"/>
    <property type="match status" value="1"/>
</dbReference>